<name>A0A8X8A0W1_POPTO</name>
<dbReference type="GO" id="GO:0008270">
    <property type="term" value="F:zinc ion binding"/>
    <property type="evidence" value="ECO:0007669"/>
    <property type="project" value="UniProtKB-KW"/>
</dbReference>
<dbReference type="OrthoDB" id="1428950at2759"/>
<dbReference type="EMBL" id="JAAWWB010000009">
    <property type="protein sequence ID" value="KAG6775803.1"/>
    <property type="molecule type" value="Genomic_DNA"/>
</dbReference>
<evidence type="ECO:0000256" key="1">
    <source>
        <dbReference type="PROSITE-ProRule" id="PRU00047"/>
    </source>
</evidence>
<feature type="compositionally biased region" description="Low complexity" evidence="2">
    <location>
        <begin position="311"/>
        <end position="330"/>
    </location>
</feature>
<keyword evidence="1" id="KW-0479">Metal-binding</keyword>
<reference evidence="4" key="1">
    <citation type="journal article" date="2020" name="bioRxiv">
        <title>Hybrid origin of Populus tomentosa Carr. identified through genome sequencing and phylogenomic analysis.</title>
        <authorList>
            <person name="An X."/>
            <person name="Gao K."/>
            <person name="Chen Z."/>
            <person name="Li J."/>
            <person name="Yang X."/>
            <person name="Yang X."/>
            <person name="Zhou J."/>
            <person name="Guo T."/>
            <person name="Zhao T."/>
            <person name="Huang S."/>
            <person name="Miao D."/>
            <person name="Khan W.U."/>
            <person name="Rao P."/>
            <person name="Ye M."/>
            <person name="Lei B."/>
            <person name="Liao W."/>
            <person name="Wang J."/>
            <person name="Ji L."/>
            <person name="Li Y."/>
            <person name="Guo B."/>
            <person name="Mustafa N.S."/>
            <person name="Li S."/>
            <person name="Yun Q."/>
            <person name="Keller S.R."/>
            <person name="Mao J."/>
            <person name="Zhang R."/>
            <person name="Strauss S.H."/>
        </authorList>
    </citation>
    <scope>NUCLEOTIDE SEQUENCE</scope>
    <source>
        <strain evidence="4">GM15</strain>
        <tissue evidence="4">Leaf</tissue>
    </source>
</reference>
<evidence type="ECO:0000313" key="4">
    <source>
        <dbReference type="EMBL" id="KAG6775803.1"/>
    </source>
</evidence>
<dbReference type="Proteomes" id="UP000886885">
    <property type="component" value="Chromosome 5A"/>
</dbReference>
<sequence>MSTDLPNSVANNEAGDENSIGGDHGVEALLAAMEETRQQVAQIREMLAVGVNLNANNRPPVNRARAEGIARGQPVDRRRNPAPRIQPDNEDDSDEEDDMGYGLPPPARRRREQDDYRLKADLPSFNGNLRIEDFLDWVTEVERFFEMMEIPEEKMVRFVAFQLKGGTAVWWNQLQKNRQRQGKALVRTWRRMKQLMIGRSVFDYTAEFSRLLERNNLNETEGQRVAKYMNGLKSSLGDKIGLQVVWTVEEAHNLALKAELMERRGGVSGFHRNNPESSFNTRDKGGNSSQAGILNQNKEGGSNSSQAAQGNRNIPRNPNQNTNTNLNPNPYARPAPGVCYRCRKPRHLSNTCPDRRRPVNWIEGEERDPEAVGDDVGEDDCYKGVEFAKEDGEQINYFGYRVCGRHQGCARVLCARSEGPRGGRGS</sequence>
<feature type="compositionally biased region" description="Polar residues" evidence="2">
    <location>
        <begin position="1"/>
        <end position="11"/>
    </location>
</feature>
<keyword evidence="1" id="KW-0863">Zinc-finger</keyword>
<dbReference type="GO" id="GO:0003676">
    <property type="term" value="F:nucleic acid binding"/>
    <property type="evidence" value="ECO:0007669"/>
    <property type="project" value="InterPro"/>
</dbReference>
<feature type="region of interest" description="Disordered" evidence="2">
    <location>
        <begin position="1"/>
        <end position="23"/>
    </location>
</feature>
<dbReference type="PROSITE" id="PS50158">
    <property type="entry name" value="ZF_CCHC"/>
    <property type="match status" value="1"/>
</dbReference>
<evidence type="ECO:0000313" key="5">
    <source>
        <dbReference type="Proteomes" id="UP000886885"/>
    </source>
</evidence>
<feature type="compositionally biased region" description="Low complexity" evidence="2">
    <location>
        <begin position="54"/>
        <end position="63"/>
    </location>
</feature>
<dbReference type="InterPro" id="IPR001878">
    <property type="entry name" value="Znf_CCHC"/>
</dbReference>
<keyword evidence="1" id="KW-0862">Zinc</keyword>
<accession>A0A8X8A0W1</accession>
<organism evidence="4 5">
    <name type="scientific">Populus tomentosa</name>
    <name type="common">Chinese white poplar</name>
    <dbReference type="NCBI Taxonomy" id="118781"/>
    <lineage>
        <taxon>Eukaryota</taxon>
        <taxon>Viridiplantae</taxon>
        <taxon>Streptophyta</taxon>
        <taxon>Embryophyta</taxon>
        <taxon>Tracheophyta</taxon>
        <taxon>Spermatophyta</taxon>
        <taxon>Magnoliopsida</taxon>
        <taxon>eudicotyledons</taxon>
        <taxon>Gunneridae</taxon>
        <taxon>Pentapetalae</taxon>
        <taxon>rosids</taxon>
        <taxon>fabids</taxon>
        <taxon>Malpighiales</taxon>
        <taxon>Salicaceae</taxon>
        <taxon>Saliceae</taxon>
        <taxon>Populus</taxon>
    </lineage>
</organism>
<feature type="compositionally biased region" description="Polar residues" evidence="2">
    <location>
        <begin position="275"/>
        <end position="310"/>
    </location>
</feature>
<proteinExistence type="predicted"/>
<dbReference type="AlphaFoldDB" id="A0A8X8A0W1"/>
<gene>
    <name evidence="4" type="ORF">POTOM_019299</name>
</gene>
<dbReference type="PANTHER" id="PTHR35046:SF18">
    <property type="entry name" value="RNA-DIRECTED DNA POLYMERASE"/>
    <property type="match status" value="1"/>
</dbReference>
<protein>
    <recommendedName>
        <fullName evidence="3">CCHC-type domain-containing protein</fullName>
    </recommendedName>
</protein>
<keyword evidence="5" id="KW-1185">Reference proteome</keyword>
<feature type="domain" description="CCHC-type" evidence="3">
    <location>
        <begin position="339"/>
        <end position="354"/>
    </location>
</feature>
<feature type="region of interest" description="Disordered" evidence="2">
    <location>
        <begin position="266"/>
        <end position="331"/>
    </location>
</feature>
<evidence type="ECO:0000256" key="2">
    <source>
        <dbReference type="SAM" id="MobiDB-lite"/>
    </source>
</evidence>
<feature type="region of interest" description="Disordered" evidence="2">
    <location>
        <begin position="54"/>
        <end position="113"/>
    </location>
</feature>
<evidence type="ECO:0000259" key="3">
    <source>
        <dbReference type="PROSITE" id="PS50158"/>
    </source>
</evidence>
<feature type="compositionally biased region" description="Basic and acidic residues" evidence="2">
    <location>
        <begin position="64"/>
        <end position="79"/>
    </location>
</feature>
<comment type="caution">
    <text evidence="4">The sequence shown here is derived from an EMBL/GenBank/DDBJ whole genome shotgun (WGS) entry which is preliminary data.</text>
</comment>
<dbReference type="PANTHER" id="PTHR35046">
    <property type="entry name" value="ZINC KNUCKLE (CCHC-TYPE) FAMILY PROTEIN"/>
    <property type="match status" value="1"/>
</dbReference>
<feature type="compositionally biased region" description="Acidic residues" evidence="2">
    <location>
        <begin position="88"/>
        <end position="99"/>
    </location>
</feature>